<accession>A0ACC2ZT34</accession>
<evidence type="ECO:0000313" key="1">
    <source>
        <dbReference type="EMBL" id="KAJ9650736.1"/>
    </source>
</evidence>
<keyword evidence="2" id="KW-1185">Reference proteome</keyword>
<dbReference type="EMBL" id="JAPDRQ010000314">
    <property type="protein sequence ID" value="KAJ9650736.1"/>
    <property type="molecule type" value="Genomic_DNA"/>
</dbReference>
<comment type="caution">
    <text evidence="1">The sequence shown here is derived from an EMBL/GenBank/DDBJ whole genome shotgun (WGS) entry which is preliminary data.</text>
</comment>
<organism evidence="1 2">
    <name type="scientific">Neophaeococcomyces mojaviensis</name>
    <dbReference type="NCBI Taxonomy" id="3383035"/>
    <lineage>
        <taxon>Eukaryota</taxon>
        <taxon>Fungi</taxon>
        <taxon>Dikarya</taxon>
        <taxon>Ascomycota</taxon>
        <taxon>Pezizomycotina</taxon>
        <taxon>Eurotiomycetes</taxon>
        <taxon>Chaetothyriomycetidae</taxon>
        <taxon>Chaetothyriales</taxon>
        <taxon>Chaetothyriales incertae sedis</taxon>
        <taxon>Neophaeococcomyces</taxon>
    </lineage>
</organism>
<gene>
    <name evidence="1" type="ORF">H2198_009961</name>
</gene>
<evidence type="ECO:0000313" key="2">
    <source>
        <dbReference type="Proteomes" id="UP001172386"/>
    </source>
</evidence>
<protein>
    <submittedName>
        <fullName evidence="1">Uncharacterized protein</fullName>
    </submittedName>
</protein>
<name>A0ACC2ZT34_9EURO</name>
<sequence length="668" mass="75026">MPPRAACSHGYAQWRCLTFRQLYDESPCTATIQLPFLHPKTLNDRKHLKRRYHASTKRCYKDKTSEADHFGPFHGKPLSELGNTQRGYRVVWSDKTGEKNECNDHDESGKPQSKSKSRVWKPTSQQGVQDLSALAESLRALSEKTKAGGSRPSDHKQTHSESDDHGLSISPLEVLNDSKKRKPKRSPTKEELATLKHNPWAKMLGAPLRICMASRSRFPKPLMLDIGQVVNPNDLEVYLMPDAIADLQAFNRRLQTGNMNDAITSRGGTGDKLQMLPYKLLFEKLTDTFMALDSKTKQAKTRSGAVSKVLFPTRWSQNAQKISAYQNASKDYYAAAEKQGLDDEIHKRPSPVYDSDKIQWQPAIVERIPNIMRQRILLCLNRMADIDQKRKNRNWKHLLRFRSLTEVESDASIAGSLLRPASEMDFWNDMGDIEAEGAISGTSQGQGARQDGRPPIAVRPSEIETQEPPSQITARNPQDWIPGSFFLHIGPPGSIYTQLTSDDTPAIDDARRQQADSAELGKYIPPMVNIAGAYRLPVFNLHAMLGIQFVEVLSLLLQRHRILEPDSTAASGYTTLASNTEFLVLVKSTAPCAFFLIQELWQLWRYLGGTDCLIQEHPEAKPRRTKVDMSHNMPPEAWKQLYQILGLPFSGSPLSEGSQSTVDSAKDG</sequence>
<dbReference type="Proteomes" id="UP001172386">
    <property type="component" value="Unassembled WGS sequence"/>
</dbReference>
<proteinExistence type="predicted"/>
<reference evidence="1" key="1">
    <citation type="submission" date="2022-10" db="EMBL/GenBank/DDBJ databases">
        <title>Culturing micro-colonial fungi from biological soil crusts in the Mojave desert and describing Neophaeococcomyces mojavensis, and introducing the new genera and species Taxawa tesnikishii.</title>
        <authorList>
            <person name="Kurbessoian T."/>
            <person name="Stajich J.E."/>
        </authorList>
    </citation>
    <scope>NUCLEOTIDE SEQUENCE</scope>
    <source>
        <strain evidence="1">JES_112</strain>
    </source>
</reference>